<sequence length="147" mass="16324">MFQGQELFWLLLAVIVVVKLARMYQSQQKLKRIFAALGEIPKEKWSRTTAVIGGFLCEIFCLTRKLPGGGMEFWFLTAVVGDMEVFLTLTQSGEDVASRRLNKVENLTEGGCWVDDGSLDLETLAARLGVQVRPTPEELGEETTAPA</sequence>
<dbReference type="Proteomes" id="UP000178583">
    <property type="component" value="Unassembled WGS sequence"/>
</dbReference>
<dbReference type="STRING" id="1797472.A2215_04345"/>
<evidence type="ECO:0000313" key="2">
    <source>
        <dbReference type="Proteomes" id="UP000178583"/>
    </source>
</evidence>
<name>A0A1F5EAG9_9BACT</name>
<dbReference type="EMBL" id="MEZY01000019">
    <property type="protein sequence ID" value="OGD64409.1"/>
    <property type="molecule type" value="Genomic_DNA"/>
</dbReference>
<organism evidence="1 2">
    <name type="scientific">Candidatus Berkelbacteria bacterium RIFOXYA2_FULL_43_10</name>
    <dbReference type="NCBI Taxonomy" id="1797472"/>
    <lineage>
        <taxon>Bacteria</taxon>
        <taxon>Candidatus Berkelbacteria</taxon>
    </lineage>
</organism>
<proteinExistence type="predicted"/>
<dbReference type="AlphaFoldDB" id="A0A1F5EAG9"/>
<evidence type="ECO:0000313" key="1">
    <source>
        <dbReference type="EMBL" id="OGD64409.1"/>
    </source>
</evidence>
<comment type="caution">
    <text evidence="1">The sequence shown here is derived from an EMBL/GenBank/DDBJ whole genome shotgun (WGS) entry which is preliminary data.</text>
</comment>
<gene>
    <name evidence="1" type="ORF">A2215_04345</name>
</gene>
<reference evidence="1 2" key="1">
    <citation type="journal article" date="2016" name="Nat. Commun.">
        <title>Thousands of microbial genomes shed light on interconnected biogeochemical processes in an aquifer system.</title>
        <authorList>
            <person name="Anantharaman K."/>
            <person name="Brown C.T."/>
            <person name="Hug L.A."/>
            <person name="Sharon I."/>
            <person name="Castelle C.J."/>
            <person name="Probst A.J."/>
            <person name="Thomas B.C."/>
            <person name="Singh A."/>
            <person name="Wilkins M.J."/>
            <person name="Karaoz U."/>
            <person name="Brodie E.L."/>
            <person name="Williams K.H."/>
            <person name="Hubbard S.S."/>
            <person name="Banfield J.F."/>
        </authorList>
    </citation>
    <scope>NUCLEOTIDE SEQUENCE [LARGE SCALE GENOMIC DNA]</scope>
</reference>
<protein>
    <submittedName>
        <fullName evidence="1">Uncharacterized protein</fullName>
    </submittedName>
</protein>
<accession>A0A1F5EAG9</accession>